<gene>
    <name evidence="2" type="ORF">Enr13x_32790</name>
</gene>
<dbReference type="RefSeq" id="WP_145387570.1">
    <property type="nucleotide sequence ID" value="NZ_CP037423.1"/>
</dbReference>
<evidence type="ECO:0000313" key="2">
    <source>
        <dbReference type="EMBL" id="QDV43423.1"/>
    </source>
</evidence>
<protein>
    <submittedName>
        <fullName evidence="2">Helix-turn-helix domain protein</fullName>
    </submittedName>
</protein>
<reference evidence="2 3" key="1">
    <citation type="submission" date="2019-03" db="EMBL/GenBank/DDBJ databases">
        <title>Deep-cultivation of Planctomycetes and their phenomic and genomic characterization uncovers novel biology.</title>
        <authorList>
            <person name="Wiegand S."/>
            <person name="Jogler M."/>
            <person name="Boedeker C."/>
            <person name="Pinto D."/>
            <person name="Vollmers J."/>
            <person name="Rivas-Marin E."/>
            <person name="Kohn T."/>
            <person name="Peeters S.H."/>
            <person name="Heuer A."/>
            <person name="Rast P."/>
            <person name="Oberbeckmann S."/>
            <person name="Bunk B."/>
            <person name="Jeske O."/>
            <person name="Meyerdierks A."/>
            <person name="Storesund J.E."/>
            <person name="Kallscheuer N."/>
            <person name="Luecker S."/>
            <person name="Lage O.M."/>
            <person name="Pohl T."/>
            <person name="Merkel B.J."/>
            <person name="Hornburger P."/>
            <person name="Mueller R.-W."/>
            <person name="Bruemmer F."/>
            <person name="Labrenz M."/>
            <person name="Spormann A.M."/>
            <person name="Op den Camp H."/>
            <person name="Overmann J."/>
            <person name="Amann R."/>
            <person name="Jetten M.S.M."/>
            <person name="Mascher T."/>
            <person name="Medema M.H."/>
            <person name="Devos D.P."/>
            <person name="Kaster A.-K."/>
            <person name="Ovreas L."/>
            <person name="Rohde M."/>
            <person name="Galperin M.Y."/>
            <person name="Jogler C."/>
        </authorList>
    </citation>
    <scope>NUCLEOTIDE SEQUENCE [LARGE SCALE GENOMIC DNA]</scope>
    <source>
        <strain evidence="2 3">Enr13</strain>
    </source>
</reference>
<dbReference type="Proteomes" id="UP000319004">
    <property type="component" value="Chromosome"/>
</dbReference>
<evidence type="ECO:0000313" key="3">
    <source>
        <dbReference type="Proteomes" id="UP000319004"/>
    </source>
</evidence>
<dbReference type="GO" id="GO:0003677">
    <property type="term" value="F:DNA binding"/>
    <property type="evidence" value="ECO:0007669"/>
    <property type="project" value="InterPro"/>
</dbReference>
<proteinExistence type="predicted"/>
<dbReference type="Pfam" id="PF12728">
    <property type="entry name" value="HTH_17"/>
    <property type="match status" value="1"/>
</dbReference>
<feature type="domain" description="Helix-turn-helix" evidence="1">
    <location>
        <begin position="6"/>
        <end position="59"/>
    </location>
</feature>
<evidence type="ECO:0000259" key="1">
    <source>
        <dbReference type="Pfam" id="PF12728"/>
    </source>
</evidence>
<accession>A0A518HRF0</accession>
<dbReference type="AlphaFoldDB" id="A0A518HRF0"/>
<dbReference type="KEGG" id="snep:Enr13x_32790"/>
<keyword evidence="3" id="KW-1185">Reference proteome</keyword>
<dbReference type="InterPro" id="IPR041657">
    <property type="entry name" value="HTH_17"/>
</dbReference>
<organism evidence="2 3">
    <name type="scientific">Stieleria neptunia</name>
    <dbReference type="NCBI Taxonomy" id="2527979"/>
    <lineage>
        <taxon>Bacteria</taxon>
        <taxon>Pseudomonadati</taxon>
        <taxon>Planctomycetota</taxon>
        <taxon>Planctomycetia</taxon>
        <taxon>Pirellulales</taxon>
        <taxon>Pirellulaceae</taxon>
        <taxon>Stieleria</taxon>
    </lineage>
</organism>
<dbReference type="EMBL" id="CP037423">
    <property type="protein sequence ID" value="QDV43423.1"/>
    <property type="molecule type" value="Genomic_DNA"/>
</dbReference>
<dbReference type="InterPro" id="IPR010093">
    <property type="entry name" value="SinI_DNA-bd"/>
</dbReference>
<dbReference type="NCBIfam" id="TIGR01764">
    <property type="entry name" value="excise"/>
    <property type="match status" value="1"/>
</dbReference>
<sequence length="82" mass="9347">MIDANYTTSEAAKILRCSGEQIRREVKAGRLRGYTIGNGKKRQRVIIPASAIDEYIEANTIVADKPKQTRRSNKAQKTRRWV</sequence>
<name>A0A518HRF0_9BACT</name>
<dbReference type="OrthoDB" id="9805928at2"/>